<comment type="similarity">
    <text evidence="1">Belongs to the short-chain dehydrogenases/reductases (SDR) family.</text>
</comment>
<keyword evidence="2" id="KW-0175">Coiled coil</keyword>
<dbReference type="eggNOG" id="COG4221">
    <property type="taxonomic scope" value="Bacteria"/>
</dbReference>
<reference evidence="3 4" key="1">
    <citation type="journal article" date="2011" name="J. Bacteriol.">
        <title>Complete genome sequence of the cellulose-degrading bacterium Cellulosilyticum lentocellum.</title>
        <authorList>
            <consortium name="US DOE Joint Genome Institute"/>
            <person name="Miller D.A."/>
            <person name="Suen G."/>
            <person name="Bruce D."/>
            <person name="Copeland A."/>
            <person name="Cheng J.F."/>
            <person name="Detter C."/>
            <person name="Goodwin L.A."/>
            <person name="Han C.S."/>
            <person name="Hauser L.J."/>
            <person name="Land M.L."/>
            <person name="Lapidus A."/>
            <person name="Lucas S."/>
            <person name="Meincke L."/>
            <person name="Pitluck S."/>
            <person name="Tapia R."/>
            <person name="Teshima H."/>
            <person name="Woyke T."/>
            <person name="Fox B.G."/>
            <person name="Angert E.R."/>
            <person name="Currie C.R."/>
        </authorList>
    </citation>
    <scope>NUCLEOTIDE SEQUENCE [LARGE SCALE GENOMIC DNA]</scope>
    <source>
        <strain evidence="4">ATCC 49066 / DSM 5427 / NCIMB 11756 / RHM5</strain>
    </source>
</reference>
<dbReference type="RefSeq" id="WP_013657222.1">
    <property type="nucleotide sequence ID" value="NC_015275.1"/>
</dbReference>
<dbReference type="Proteomes" id="UP000008467">
    <property type="component" value="Chromosome"/>
</dbReference>
<dbReference type="PRINTS" id="PR00081">
    <property type="entry name" value="GDHRDH"/>
</dbReference>
<dbReference type="InterPro" id="IPR036291">
    <property type="entry name" value="NAD(P)-bd_dom_sf"/>
</dbReference>
<evidence type="ECO:0000313" key="4">
    <source>
        <dbReference type="Proteomes" id="UP000008467"/>
    </source>
</evidence>
<dbReference type="SUPFAM" id="SSF51735">
    <property type="entry name" value="NAD(P)-binding Rossmann-fold domains"/>
    <property type="match status" value="1"/>
</dbReference>
<gene>
    <name evidence="3" type="ordered locus">Clole_2218</name>
</gene>
<dbReference type="InterPro" id="IPR052625">
    <property type="entry name" value="Chl_b_Red"/>
</dbReference>
<dbReference type="CDD" id="cd05233">
    <property type="entry name" value="SDR_c"/>
    <property type="match status" value="1"/>
</dbReference>
<organism evidence="3 4">
    <name type="scientific">Cellulosilyticum lentocellum (strain ATCC 49066 / DSM 5427 / NCIMB 11756 / RHM5)</name>
    <name type="common">Clostridium lentocellum</name>
    <dbReference type="NCBI Taxonomy" id="642492"/>
    <lineage>
        <taxon>Bacteria</taxon>
        <taxon>Bacillati</taxon>
        <taxon>Bacillota</taxon>
        <taxon>Clostridia</taxon>
        <taxon>Lachnospirales</taxon>
        <taxon>Cellulosilyticaceae</taxon>
        <taxon>Cellulosilyticum</taxon>
    </lineage>
</organism>
<dbReference type="KEGG" id="cle:Clole_2218"/>
<dbReference type="STRING" id="642492.Clole_2218"/>
<dbReference type="PANTHER" id="PTHR24314">
    <property type="entry name" value="NON-SPECIFIC LIPID TRANSFER PROTEIN-RELATED"/>
    <property type="match status" value="1"/>
</dbReference>
<evidence type="ECO:0000313" key="3">
    <source>
        <dbReference type="EMBL" id="ADZ83928.1"/>
    </source>
</evidence>
<dbReference type="Pfam" id="PF00106">
    <property type="entry name" value="adh_short"/>
    <property type="match status" value="1"/>
</dbReference>
<dbReference type="InterPro" id="IPR002347">
    <property type="entry name" value="SDR_fam"/>
</dbReference>
<name>F2JRK7_CELLD</name>
<dbReference type="EMBL" id="CP002582">
    <property type="protein sequence ID" value="ADZ83928.1"/>
    <property type="molecule type" value="Genomic_DNA"/>
</dbReference>
<dbReference type="Gene3D" id="3.40.50.720">
    <property type="entry name" value="NAD(P)-binding Rossmann-like Domain"/>
    <property type="match status" value="1"/>
</dbReference>
<dbReference type="PANTHER" id="PTHR24314:SF21">
    <property type="entry name" value="CHLOROPHYLL(IDE) B REDUCTASE NYC1, CHLOROPLASTIC-RELATED"/>
    <property type="match status" value="1"/>
</dbReference>
<dbReference type="GO" id="GO:0015996">
    <property type="term" value="P:chlorophyll catabolic process"/>
    <property type="evidence" value="ECO:0007669"/>
    <property type="project" value="TreeGrafter"/>
</dbReference>
<accession>F2JRK7</accession>
<keyword evidence="4" id="KW-1185">Reference proteome</keyword>
<feature type="coiled-coil region" evidence="2">
    <location>
        <begin position="31"/>
        <end position="58"/>
    </location>
</feature>
<evidence type="ECO:0000256" key="1">
    <source>
        <dbReference type="RuleBase" id="RU000363"/>
    </source>
</evidence>
<dbReference type="PRINTS" id="PR00080">
    <property type="entry name" value="SDRFAMILY"/>
</dbReference>
<dbReference type="GO" id="GO:0034256">
    <property type="term" value="F:chlorophyll(ide) b reductase activity"/>
    <property type="evidence" value="ECO:0007669"/>
    <property type="project" value="TreeGrafter"/>
</dbReference>
<dbReference type="HOGENOM" id="CLU_010194_2_4_9"/>
<sequence length="266" mass="29874">MKTVVITGSSRGLGFEMAKVFRKSGLNVMLSATNQEVLEKAKKELEKIESSAKVEVCKCNVTSEEDIRNLINYSKKIFGSIDIWINNAGVNQPNKPIWELSAKEITSILDIDLKGTINASRLVMREMAKVRSGAIYNIEGYGSNDAKMLGLSIYGTSKRAVTYFTEALAKESQELKTGVIVGRLSPGIMITDFLTNAFSCNEKIELQEKTKKVYNILGDYPHVVAEFLVNRMLKNTKNNAKIQWLTNKKATWRFMTAGFNKRNFFS</sequence>
<proteinExistence type="inferred from homology"/>
<evidence type="ECO:0000256" key="2">
    <source>
        <dbReference type="SAM" id="Coils"/>
    </source>
</evidence>
<dbReference type="GO" id="GO:0010304">
    <property type="term" value="P:PSII associated light-harvesting complex II catabolic process"/>
    <property type="evidence" value="ECO:0007669"/>
    <property type="project" value="TreeGrafter"/>
</dbReference>
<protein>
    <submittedName>
        <fullName evidence="3">Short-chain dehydrogenase/reductase SDR</fullName>
    </submittedName>
</protein>
<dbReference type="AlphaFoldDB" id="F2JRK7"/>